<sequence length="146" mass="15498">MVGPCESHDVVEPPAAPPEVAAAYAAFDDAPRDRLLALRARIFAAAAADPVIGPLTEALRWGEPAYLTEATKSGTTIRLGVPRSAPETAALYVNCRTSIIEGLRAQFPDCDAFDGNRAILLRPGAAQIDDVLHAAIARALRYHKPA</sequence>
<protein>
    <recommendedName>
        <fullName evidence="3">YdhG-like domain-containing protein</fullName>
    </recommendedName>
</protein>
<evidence type="ECO:0000313" key="1">
    <source>
        <dbReference type="EMBL" id="SMY06800.1"/>
    </source>
</evidence>
<name>A0A238LD06_9RHOB</name>
<reference evidence="1 2" key="1">
    <citation type="submission" date="2017-05" db="EMBL/GenBank/DDBJ databases">
        <authorList>
            <person name="Song R."/>
            <person name="Chenine A.L."/>
            <person name="Ruprecht R.M."/>
        </authorList>
    </citation>
    <scope>NUCLEOTIDE SEQUENCE [LARGE SCALE GENOMIC DNA]</scope>
    <source>
        <strain evidence="1 2">CECT 8899</strain>
    </source>
</reference>
<dbReference type="EMBL" id="FXZK01000001">
    <property type="protein sequence ID" value="SMY06800.1"/>
    <property type="molecule type" value="Genomic_DNA"/>
</dbReference>
<dbReference type="Proteomes" id="UP000201613">
    <property type="component" value="Unassembled WGS sequence"/>
</dbReference>
<dbReference type="OrthoDB" id="328972at2"/>
<evidence type="ECO:0008006" key="3">
    <source>
        <dbReference type="Google" id="ProtNLM"/>
    </source>
</evidence>
<proteinExistence type="predicted"/>
<gene>
    <name evidence="1" type="ORF">LOM8899_00930</name>
</gene>
<dbReference type="AlphaFoldDB" id="A0A238LD06"/>
<keyword evidence="2" id="KW-1185">Reference proteome</keyword>
<accession>A0A238LD06</accession>
<organism evidence="1 2">
    <name type="scientific">Flavimaricola marinus</name>
    <dbReference type="NCBI Taxonomy" id="1819565"/>
    <lineage>
        <taxon>Bacteria</taxon>
        <taxon>Pseudomonadati</taxon>
        <taxon>Pseudomonadota</taxon>
        <taxon>Alphaproteobacteria</taxon>
        <taxon>Rhodobacterales</taxon>
        <taxon>Paracoccaceae</taxon>
        <taxon>Flavimaricola</taxon>
    </lineage>
</organism>
<evidence type="ECO:0000313" key="2">
    <source>
        <dbReference type="Proteomes" id="UP000201613"/>
    </source>
</evidence>